<reference evidence="1 2" key="1">
    <citation type="submission" date="2010-05" db="EMBL/GenBank/DDBJ databases">
        <title>Complete sequence of Thermincola sp. JR.</title>
        <authorList>
            <consortium name="US DOE Joint Genome Institute"/>
            <person name="Lucas S."/>
            <person name="Copeland A."/>
            <person name="Lapidus A."/>
            <person name="Cheng J.-F."/>
            <person name="Bruce D."/>
            <person name="Goodwin L."/>
            <person name="Pitluck S."/>
            <person name="Chertkov O."/>
            <person name="Detter J.C."/>
            <person name="Han C."/>
            <person name="Tapia R."/>
            <person name="Land M."/>
            <person name="Hauser L."/>
            <person name="Kyrpides N."/>
            <person name="Mikhailova N."/>
            <person name="Hazen T.C."/>
            <person name="Woyke T."/>
        </authorList>
    </citation>
    <scope>NUCLEOTIDE SEQUENCE [LARGE SCALE GENOMIC DNA]</scope>
    <source>
        <strain evidence="1 2">JR</strain>
    </source>
</reference>
<dbReference type="Proteomes" id="UP000002377">
    <property type="component" value="Chromosome"/>
</dbReference>
<accession>D5X8H5</accession>
<evidence type="ECO:0000313" key="1">
    <source>
        <dbReference type="EMBL" id="ADG82851.1"/>
    </source>
</evidence>
<dbReference type="HOGENOM" id="CLU_3240816_0_0_9"/>
<proteinExistence type="predicted"/>
<dbReference type="STRING" id="635013.TherJR_2006"/>
<sequence>MSMHDIERINDSTLDSLRKTIIIPERYQILTIGFVRRMVLFLK</sequence>
<dbReference type="KEGG" id="tjr:TherJR_2006"/>
<protein>
    <submittedName>
        <fullName evidence="1">Uncharacterized protein</fullName>
    </submittedName>
</protein>
<dbReference type="EMBL" id="CP002028">
    <property type="protein sequence ID" value="ADG82851.1"/>
    <property type="molecule type" value="Genomic_DNA"/>
</dbReference>
<dbReference type="RefSeq" id="WP_013120856.1">
    <property type="nucleotide sequence ID" value="NC_014152.1"/>
</dbReference>
<dbReference type="AlphaFoldDB" id="D5X8H5"/>
<gene>
    <name evidence="1" type="ordered locus">TherJR_2006</name>
</gene>
<organism evidence="1 2">
    <name type="scientific">Thermincola potens (strain JR)</name>
    <dbReference type="NCBI Taxonomy" id="635013"/>
    <lineage>
        <taxon>Bacteria</taxon>
        <taxon>Bacillati</taxon>
        <taxon>Bacillota</taxon>
        <taxon>Clostridia</taxon>
        <taxon>Eubacteriales</taxon>
        <taxon>Thermincolaceae</taxon>
        <taxon>Thermincola</taxon>
    </lineage>
</organism>
<name>D5X8H5_THEPJ</name>
<keyword evidence="2" id="KW-1185">Reference proteome</keyword>
<evidence type="ECO:0000313" key="2">
    <source>
        <dbReference type="Proteomes" id="UP000002377"/>
    </source>
</evidence>